<dbReference type="Proteomes" id="UP000706525">
    <property type="component" value="Unassembled WGS sequence"/>
</dbReference>
<evidence type="ECO:0000313" key="1">
    <source>
        <dbReference type="EMBL" id="CAG9176083.1"/>
    </source>
</evidence>
<gene>
    <name evidence="1" type="ORF">LMG32289_03505</name>
</gene>
<keyword evidence="2" id="KW-1185">Reference proteome</keyword>
<accession>A0ABN7YRK0</accession>
<protein>
    <submittedName>
        <fullName evidence="1">Uncharacterized protein</fullName>
    </submittedName>
</protein>
<dbReference type="EMBL" id="CAJZAG010000006">
    <property type="protein sequence ID" value="CAG9176083.1"/>
    <property type="molecule type" value="Genomic_DNA"/>
</dbReference>
<sequence>MFRPDDLMTVLELECALGGRRYGHFDHDAANFTGPNARSVRSGSVLRVGPVGVREIIDTTSGEHLSNF</sequence>
<comment type="caution">
    <text evidence="1">The sequence shown here is derived from an EMBL/GenBank/DDBJ whole genome shotgun (WGS) entry which is preliminary data.</text>
</comment>
<reference evidence="1 2" key="1">
    <citation type="submission" date="2021-08" db="EMBL/GenBank/DDBJ databases">
        <authorList>
            <person name="Peeters C."/>
        </authorList>
    </citation>
    <scope>NUCLEOTIDE SEQUENCE [LARGE SCALE GENOMIC DNA]</scope>
    <source>
        <strain evidence="1 2">LMG 32289</strain>
    </source>
</reference>
<name>A0ABN7YRK0_9BURK</name>
<organism evidence="1 2">
    <name type="scientific">Cupriavidus pampae</name>
    <dbReference type="NCBI Taxonomy" id="659251"/>
    <lineage>
        <taxon>Bacteria</taxon>
        <taxon>Pseudomonadati</taxon>
        <taxon>Pseudomonadota</taxon>
        <taxon>Betaproteobacteria</taxon>
        <taxon>Burkholderiales</taxon>
        <taxon>Burkholderiaceae</taxon>
        <taxon>Cupriavidus</taxon>
    </lineage>
</organism>
<proteinExistence type="predicted"/>
<evidence type="ECO:0000313" key="2">
    <source>
        <dbReference type="Proteomes" id="UP000706525"/>
    </source>
</evidence>
<dbReference type="RefSeq" id="WP_223990443.1">
    <property type="nucleotide sequence ID" value="NZ_CAJZAG010000006.1"/>
</dbReference>